<name>A0A372JCQ6_9ACTN</name>
<dbReference type="InterPro" id="IPR039425">
    <property type="entry name" value="RNA_pol_sigma-70-like"/>
</dbReference>
<dbReference type="GO" id="GO:0003677">
    <property type="term" value="F:DNA binding"/>
    <property type="evidence" value="ECO:0007669"/>
    <property type="project" value="UniProtKB-KW"/>
</dbReference>
<evidence type="ECO:0000313" key="7">
    <source>
        <dbReference type="Proteomes" id="UP000261811"/>
    </source>
</evidence>
<dbReference type="GO" id="GO:0006352">
    <property type="term" value="P:DNA-templated transcription initiation"/>
    <property type="evidence" value="ECO:0007669"/>
    <property type="project" value="InterPro"/>
</dbReference>
<dbReference type="InterPro" id="IPR007627">
    <property type="entry name" value="RNA_pol_sigma70_r2"/>
</dbReference>
<keyword evidence="7" id="KW-1185">Reference proteome</keyword>
<proteinExistence type="predicted"/>
<dbReference type="Gene3D" id="1.10.1740.10">
    <property type="match status" value="1"/>
</dbReference>
<feature type="domain" description="RNA polymerase sigma-70 region 2" evidence="5">
    <location>
        <begin position="25"/>
        <end position="91"/>
    </location>
</feature>
<evidence type="ECO:0000259" key="5">
    <source>
        <dbReference type="Pfam" id="PF04542"/>
    </source>
</evidence>
<evidence type="ECO:0000256" key="3">
    <source>
        <dbReference type="ARBA" id="ARBA00023125"/>
    </source>
</evidence>
<dbReference type="InterPro" id="IPR013325">
    <property type="entry name" value="RNA_pol_sigma_r2"/>
</dbReference>
<protein>
    <submittedName>
        <fullName evidence="6">RNA polymerase subunit sigma-70</fullName>
    </submittedName>
</protein>
<evidence type="ECO:0000256" key="1">
    <source>
        <dbReference type="ARBA" id="ARBA00023015"/>
    </source>
</evidence>
<dbReference type="Pfam" id="PF04542">
    <property type="entry name" value="Sigma70_r2"/>
    <property type="match status" value="1"/>
</dbReference>
<keyword evidence="1" id="KW-0805">Transcription regulation</keyword>
<dbReference type="PANTHER" id="PTHR43133:SF8">
    <property type="entry name" value="RNA POLYMERASE SIGMA FACTOR HI_1459-RELATED"/>
    <property type="match status" value="1"/>
</dbReference>
<dbReference type="GO" id="GO:0016987">
    <property type="term" value="F:sigma factor activity"/>
    <property type="evidence" value="ECO:0007669"/>
    <property type="project" value="UniProtKB-KW"/>
</dbReference>
<dbReference type="Proteomes" id="UP000261811">
    <property type="component" value="Unassembled WGS sequence"/>
</dbReference>
<keyword evidence="3" id="KW-0238">DNA-binding</keyword>
<dbReference type="RefSeq" id="WP_268915990.1">
    <property type="nucleotide sequence ID" value="NZ_QURH01000925.1"/>
</dbReference>
<gene>
    <name evidence="6" type="ORF">DZF91_31230</name>
</gene>
<dbReference type="AlphaFoldDB" id="A0A372JCQ6"/>
<dbReference type="EMBL" id="QURH01000925">
    <property type="protein sequence ID" value="RFU37762.1"/>
    <property type="molecule type" value="Genomic_DNA"/>
</dbReference>
<sequence length="127" mass="14128">MRPERPADAAVILESLREPERFALLFHRHAQAIGRYVTRRLGPGPAEDIVAETFLVAFRERRRFDTAGPDARPWLYGIATNLVRRHRRDEVRLLRALARTGADPVTESFADAADARLSAGAAGRGLA</sequence>
<dbReference type="PANTHER" id="PTHR43133">
    <property type="entry name" value="RNA POLYMERASE ECF-TYPE SIGMA FACTO"/>
    <property type="match status" value="1"/>
</dbReference>
<organism evidence="6 7">
    <name type="scientific">Actinomadura logoneensis</name>
    <dbReference type="NCBI Taxonomy" id="2293572"/>
    <lineage>
        <taxon>Bacteria</taxon>
        <taxon>Bacillati</taxon>
        <taxon>Actinomycetota</taxon>
        <taxon>Actinomycetes</taxon>
        <taxon>Streptosporangiales</taxon>
        <taxon>Thermomonosporaceae</taxon>
        <taxon>Actinomadura</taxon>
    </lineage>
</organism>
<evidence type="ECO:0000256" key="4">
    <source>
        <dbReference type="ARBA" id="ARBA00023163"/>
    </source>
</evidence>
<comment type="caution">
    <text evidence="6">The sequence shown here is derived from an EMBL/GenBank/DDBJ whole genome shotgun (WGS) entry which is preliminary data.</text>
</comment>
<reference evidence="6 7" key="1">
    <citation type="submission" date="2018-08" db="EMBL/GenBank/DDBJ databases">
        <title>Actinomadura jelena sp. nov., a novel Actinomycete isolated from soil in Chad.</title>
        <authorList>
            <person name="Shi L."/>
        </authorList>
    </citation>
    <scope>NUCLEOTIDE SEQUENCE [LARGE SCALE GENOMIC DNA]</scope>
    <source>
        <strain evidence="6 7">NEAU-G17</strain>
    </source>
</reference>
<keyword evidence="2" id="KW-0731">Sigma factor</keyword>
<feature type="non-terminal residue" evidence="6">
    <location>
        <position position="127"/>
    </location>
</feature>
<evidence type="ECO:0000256" key="2">
    <source>
        <dbReference type="ARBA" id="ARBA00023082"/>
    </source>
</evidence>
<evidence type="ECO:0000313" key="6">
    <source>
        <dbReference type="EMBL" id="RFU37762.1"/>
    </source>
</evidence>
<accession>A0A372JCQ6</accession>
<dbReference type="SUPFAM" id="SSF88946">
    <property type="entry name" value="Sigma2 domain of RNA polymerase sigma factors"/>
    <property type="match status" value="1"/>
</dbReference>
<keyword evidence="4" id="KW-0804">Transcription</keyword>